<evidence type="ECO:0000313" key="13">
    <source>
        <dbReference type="EMBL" id="KAB1652164.1"/>
    </source>
</evidence>
<evidence type="ECO:0000256" key="9">
    <source>
        <dbReference type="ARBA" id="ARBA00023136"/>
    </source>
</evidence>
<keyword evidence="7" id="KW-0059">Arsenical resistance</keyword>
<comment type="similarity">
    <text evidence="3">Belongs to the CitM (TC 2.A.11) transporter family.</text>
</comment>
<evidence type="ECO:0000256" key="4">
    <source>
        <dbReference type="ARBA" id="ARBA00022448"/>
    </source>
</evidence>
<gene>
    <name evidence="13" type="ORF">F8O01_17135</name>
</gene>
<accession>A0A7J5BP31</accession>
<feature type="compositionally biased region" description="Low complexity" evidence="10">
    <location>
        <begin position="180"/>
        <end position="195"/>
    </location>
</feature>
<evidence type="ECO:0000313" key="14">
    <source>
        <dbReference type="Proteomes" id="UP000467240"/>
    </source>
</evidence>
<protein>
    <submittedName>
        <fullName evidence="13">Arsenic transporter</fullName>
    </submittedName>
</protein>
<evidence type="ECO:0000256" key="2">
    <source>
        <dbReference type="ARBA" id="ARBA00006433"/>
    </source>
</evidence>
<keyword evidence="9 11" id="KW-0472">Membrane</keyword>
<keyword evidence="4" id="KW-0813">Transport</keyword>
<evidence type="ECO:0000256" key="1">
    <source>
        <dbReference type="ARBA" id="ARBA00004651"/>
    </source>
</evidence>
<keyword evidence="5" id="KW-1003">Cell membrane</keyword>
<dbReference type="EMBL" id="WBJZ01000034">
    <property type="protein sequence ID" value="KAB1652164.1"/>
    <property type="molecule type" value="Genomic_DNA"/>
</dbReference>
<feature type="transmembrane region" description="Helical" evidence="11">
    <location>
        <begin position="383"/>
        <end position="406"/>
    </location>
</feature>
<feature type="transmembrane region" description="Helical" evidence="11">
    <location>
        <begin position="109"/>
        <end position="126"/>
    </location>
</feature>
<keyword evidence="6 11" id="KW-0812">Transmembrane</keyword>
<keyword evidence="14" id="KW-1185">Reference proteome</keyword>
<evidence type="ECO:0000256" key="6">
    <source>
        <dbReference type="ARBA" id="ARBA00022692"/>
    </source>
</evidence>
<name>A0A7J5BP31_9MICO</name>
<dbReference type="PANTHER" id="PTHR43302:SF5">
    <property type="entry name" value="TRANSPORTER ARSB-RELATED"/>
    <property type="match status" value="1"/>
</dbReference>
<feature type="region of interest" description="Disordered" evidence="10">
    <location>
        <begin position="180"/>
        <end position="211"/>
    </location>
</feature>
<feature type="transmembrane region" description="Helical" evidence="11">
    <location>
        <begin position="275"/>
        <end position="298"/>
    </location>
</feature>
<evidence type="ECO:0000256" key="11">
    <source>
        <dbReference type="SAM" id="Phobius"/>
    </source>
</evidence>
<dbReference type="GO" id="GO:0046685">
    <property type="term" value="P:response to arsenic-containing substance"/>
    <property type="evidence" value="ECO:0007669"/>
    <property type="project" value="UniProtKB-KW"/>
</dbReference>
<proteinExistence type="inferred from homology"/>
<sequence length="407" mass="41839">MLAAAAIAVGVGAWPAGEVLALGERVWPVLLFAVAMTVVSVLASEAGMFDAAARLARRLAGPRAIALWGVVIALTIACTVFLSLDTTAVLLTPVAVALARRIALDPRPFALTVVWLANTASLLLPISNLTNLLAFERMGVAGPLGFAAIMWPAWLACTLVPIVFVAVRFRRQLVGRGSAAATGDGAASRGATTGTNGHERDGPASGAPHEVAARNRPHDRALLRRVSIVLVVLLAALLTGVRVWIPATAAALVLLFVVGRARSGVLRLSLVPWRMLVLTLGLFAATGALGSIVVHGALAHLPALGDTFGGLLATAGLGAGTANLANNLPAYLLLEPIATSPALLAALLVGVGAGPLITPWASLATLLWQERLVADGVRVRWGEFVWCGAIIAPACLLLGCLGVLLVT</sequence>
<feature type="transmembrane region" description="Helical" evidence="11">
    <location>
        <begin position="222"/>
        <end position="238"/>
    </location>
</feature>
<dbReference type="PRINTS" id="PR00758">
    <property type="entry name" value="ARSENICPUMP"/>
</dbReference>
<evidence type="ECO:0000256" key="8">
    <source>
        <dbReference type="ARBA" id="ARBA00022989"/>
    </source>
</evidence>
<feature type="transmembrane region" description="Helical" evidence="11">
    <location>
        <begin position="65"/>
        <end position="82"/>
    </location>
</feature>
<dbReference type="OrthoDB" id="9774335at2"/>
<dbReference type="GO" id="GO:0005886">
    <property type="term" value="C:plasma membrane"/>
    <property type="evidence" value="ECO:0007669"/>
    <property type="project" value="UniProtKB-SubCell"/>
</dbReference>
<dbReference type="AlphaFoldDB" id="A0A7J5BP31"/>
<dbReference type="InterPro" id="IPR000802">
    <property type="entry name" value="Arsenical_pump_ArsB"/>
</dbReference>
<evidence type="ECO:0000256" key="3">
    <source>
        <dbReference type="ARBA" id="ARBA00009843"/>
    </source>
</evidence>
<feature type="transmembrane region" description="Helical" evidence="11">
    <location>
        <begin position="244"/>
        <end position="263"/>
    </location>
</feature>
<feature type="transmembrane region" description="Helical" evidence="11">
    <location>
        <begin position="310"/>
        <end position="334"/>
    </location>
</feature>
<feature type="transmembrane region" description="Helical" evidence="11">
    <location>
        <begin position="146"/>
        <end position="167"/>
    </location>
</feature>
<comment type="subcellular location">
    <subcellularLocation>
        <location evidence="1">Cell membrane</location>
        <topology evidence="1">Multi-pass membrane protein</topology>
    </subcellularLocation>
</comment>
<reference evidence="13 14" key="1">
    <citation type="submission" date="2019-09" db="EMBL/GenBank/DDBJ databases">
        <title>Phylogeny of genus Pseudoclavibacter and closely related genus.</title>
        <authorList>
            <person name="Li Y."/>
        </authorList>
    </citation>
    <scope>NUCLEOTIDE SEQUENCE [LARGE SCALE GENOMIC DNA]</scope>
    <source>
        <strain evidence="13 14">DSM 23821</strain>
    </source>
</reference>
<feature type="domain" description="Citrate transporter-like" evidence="12">
    <location>
        <begin position="4"/>
        <end position="363"/>
    </location>
</feature>
<evidence type="ECO:0000259" key="12">
    <source>
        <dbReference type="Pfam" id="PF03600"/>
    </source>
</evidence>
<comment type="caution">
    <text evidence="13">The sequence shown here is derived from an EMBL/GenBank/DDBJ whole genome shotgun (WGS) entry which is preliminary data.</text>
</comment>
<organism evidence="13 14">
    <name type="scientific">Pseudoclavibacter chungangensis</name>
    <dbReference type="NCBI Taxonomy" id="587635"/>
    <lineage>
        <taxon>Bacteria</taxon>
        <taxon>Bacillati</taxon>
        <taxon>Actinomycetota</taxon>
        <taxon>Actinomycetes</taxon>
        <taxon>Micrococcales</taxon>
        <taxon>Microbacteriaceae</taxon>
        <taxon>Pseudoclavibacter</taxon>
    </lineage>
</organism>
<feature type="transmembrane region" description="Helical" evidence="11">
    <location>
        <begin position="31"/>
        <end position="53"/>
    </location>
</feature>
<evidence type="ECO:0000256" key="10">
    <source>
        <dbReference type="SAM" id="MobiDB-lite"/>
    </source>
</evidence>
<evidence type="ECO:0000256" key="7">
    <source>
        <dbReference type="ARBA" id="ARBA00022849"/>
    </source>
</evidence>
<dbReference type="GO" id="GO:0015105">
    <property type="term" value="F:arsenite transmembrane transporter activity"/>
    <property type="evidence" value="ECO:0007669"/>
    <property type="project" value="InterPro"/>
</dbReference>
<dbReference type="Pfam" id="PF03600">
    <property type="entry name" value="CitMHS"/>
    <property type="match status" value="1"/>
</dbReference>
<keyword evidence="8 11" id="KW-1133">Transmembrane helix</keyword>
<comment type="similarity">
    <text evidence="2">Belongs to the ArsB family.</text>
</comment>
<dbReference type="PANTHER" id="PTHR43302">
    <property type="entry name" value="TRANSPORTER ARSB-RELATED"/>
    <property type="match status" value="1"/>
</dbReference>
<feature type="transmembrane region" description="Helical" evidence="11">
    <location>
        <begin position="341"/>
        <end position="363"/>
    </location>
</feature>
<dbReference type="InterPro" id="IPR004680">
    <property type="entry name" value="Cit_transptr-like_dom"/>
</dbReference>
<evidence type="ECO:0000256" key="5">
    <source>
        <dbReference type="ARBA" id="ARBA00022475"/>
    </source>
</evidence>
<dbReference type="Proteomes" id="UP000467240">
    <property type="component" value="Unassembled WGS sequence"/>
</dbReference>